<name>A0A0S2SYG4_9CAUD</name>
<gene>
    <name evidence="1" type="ORF">BPPAER656_00720</name>
</gene>
<proteinExistence type="predicted"/>
<keyword evidence="2" id="KW-1185">Reference proteome</keyword>
<evidence type="ECO:0000313" key="1">
    <source>
        <dbReference type="EMBL" id="ALP47893.1"/>
    </source>
</evidence>
<protein>
    <recommendedName>
        <fullName evidence="3">Glutamate 5-kinase</fullName>
    </recommendedName>
</protein>
<organism evidence="1 2">
    <name type="scientific">Pseudomonas phage YMC11/02/R656</name>
    <dbReference type="NCBI Taxonomy" id="1755689"/>
    <lineage>
        <taxon>Viruses</taxon>
        <taxon>Duplodnaviria</taxon>
        <taxon>Heunggongvirae</taxon>
        <taxon>Uroviricota</taxon>
        <taxon>Caudoviricetes</taxon>
        <taxon>Bugaksanvirus</taxon>
        <taxon>Bugaksanvirus R656</taxon>
    </lineage>
</organism>
<dbReference type="EMBL" id="KT968831">
    <property type="protein sequence ID" value="ALP47893.1"/>
    <property type="molecule type" value="Genomic_DNA"/>
</dbReference>
<dbReference type="Proteomes" id="UP000201818">
    <property type="component" value="Segment"/>
</dbReference>
<reference evidence="1 2" key="1">
    <citation type="submission" date="2015-10" db="EMBL/GenBank/DDBJ databases">
        <title>Complete Genome Sequence of the Pseudomonas phage YMC11/02/R656_PAE_BP.</title>
        <authorList>
            <person name="Jeon J."/>
            <person name="Yong D."/>
            <person name="Lee K."/>
        </authorList>
    </citation>
    <scope>NUCLEOTIDE SEQUENCE [LARGE SCALE GENOMIC DNA]</scope>
</reference>
<dbReference type="KEGG" id="vg:26516125"/>
<accession>A0A0S2SYG4</accession>
<sequence length="116" mass="12716">MGLRDEIHADIAAAFDTDLADAVKPFTGVRKVQGEYDPETGGPSETTITYSGRGVFGRYKASEIDGSLIKTFDTKLLVLQAELSETPMVGDLINDYRTLNVSEDPASVTWTIQMRK</sequence>
<evidence type="ECO:0008006" key="3">
    <source>
        <dbReference type="Google" id="ProtNLM"/>
    </source>
</evidence>
<dbReference type="OrthoDB" id="25195at10239"/>
<dbReference type="GeneID" id="26516125"/>
<evidence type="ECO:0000313" key="2">
    <source>
        <dbReference type="Proteomes" id="UP000201818"/>
    </source>
</evidence>
<dbReference type="RefSeq" id="YP_009187469.1">
    <property type="nucleotide sequence ID" value="NC_028657.1"/>
</dbReference>